<dbReference type="GO" id="GO:0006260">
    <property type="term" value="P:DNA replication"/>
    <property type="evidence" value="ECO:0007669"/>
    <property type="project" value="UniProtKB-KW"/>
</dbReference>
<evidence type="ECO:0000256" key="1">
    <source>
        <dbReference type="ARBA" id="ARBA00001936"/>
    </source>
</evidence>
<evidence type="ECO:0000256" key="6">
    <source>
        <dbReference type="ARBA" id="ARBA00022562"/>
    </source>
</evidence>
<comment type="subcellular location">
    <subcellularLocation>
        <location evidence="3">Host nucleus</location>
    </subcellularLocation>
</comment>
<sequence length="349" mass="40676">MSLHLDCVNLLLTYNDPEGKIFGDMSLLDQLIENFKEYEPIYGVCSKEKAPTTGMTHYHVYIKLKRRCQKKDGRSLLIVETIRPNIERVRNNIKAVIKYVMKGGYYAEYGTCPVNLKEEENNKVKKAQMMMTGNLEELFLNGELGAVDVIRAQKLKTIFQLARPMEKYSKKLVLWFKGETGEGKTRKALEIAEMFNLSFWMTNDSLKWFDGYTGQELVIMDDFRKNMLGDWNYLLRLLDGYGLAVQVKGGFAIWKPKIIIITSPATPHEAFSWVNKEGEEQGWDKEEQLIRRLTHEDEEQIYQFPLWKEDEERMTLTIKKFLGLPILEEENMLPEEWSTILPEGFITPS</sequence>
<evidence type="ECO:0000256" key="8">
    <source>
        <dbReference type="ARBA" id="ARBA00022695"/>
    </source>
</evidence>
<keyword evidence="9" id="KW-0235">DNA replication</keyword>
<comment type="cofactor">
    <cofactor evidence="1">
        <name>Mn(2+)</name>
        <dbReference type="ChEBI" id="CHEBI:29035"/>
    </cofactor>
</comment>
<keyword evidence="8" id="KW-0548">Nucleotidyltransferase</keyword>
<evidence type="ECO:0000256" key="14">
    <source>
        <dbReference type="ARBA" id="ARBA00022801"/>
    </source>
</evidence>
<evidence type="ECO:0000256" key="21">
    <source>
        <dbReference type="ARBA" id="ARBA00032243"/>
    </source>
</evidence>
<dbReference type="InterPro" id="IPR027417">
    <property type="entry name" value="P-loop_NTPase"/>
</dbReference>
<dbReference type="Pfam" id="PF00910">
    <property type="entry name" value="RNA_helicase"/>
    <property type="match status" value="1"/>
</dbReference>
<evidence type="ECO:0000256" key="19">
    <source>
        <dbReference type="ARBA" id="ARBA00023268"/>
    </source>
</evidence>
<evidence type="ECO:0000256" key="17">
    <source>
        <dbReference type="ARBA" id="ARBA00023124"/>
    </source>
</evidence>
<evidence type="ECO:0000256" key="20">
    <source>
        <dbReference type="ARBA" id="ARBA00030754"/>
    </source>
</evidence>
<keyword evidence="13" id="KW-0255">Endonuclease</keyword>
<evidence type="ECO:0000256" key="7">
    <source>
        <dbReference type="ARBA" id="ARBA00022679"/>
    </source>
</evidence>
<evidence type="ECO:0000256" key="11">
    <source>
        <dbReference type="ARBA" id="ARBA00022723"/>
    </source>
</evidence>
<keyword evidence="7" id="KW-0808">Transferase</keyword>
<keyword evidence="17" id="KW-0190">Covalent protein-DNA linkage</keyword>
<organism evidence="24">
    <name type="scientific">Human oral-associated vientovirus EC</name>
    <dbReference type="NCBI Taxonomy" id="2571088"/>
    <lineage>
        <taxon>Viruses</taxon>
        <taxon>Monodnaviria</taxon>
        <taxon>Shotokuvirae</taxon>
        <taxon>Cressdnaviricota</taxon>
        <taxon>Arfiviricetes</taxon>
        <taxon>Recrevirales</taxon>
        <taxon>Redondoviridae</taxon>
        <taxon>Torbevirus</taxon>
        <taxon>Torbevirus viento</taxon>
        <taxon>Vientovirus</taxon>
    </lineage>
</organism>
<dbReference type="InterPro" id="IPR049912">
    <property type="entry name" value="CRESS_DNA_REP"/>
</dbReference>
<accession>A0A4D6K613</accession>
<evidence type="ECO:0000256" key="2">
    <source>
        <dbReference type="ARBA" id="ARBA00001946"/>
    </source>
</evidence>
<dbReference type="PROSITE" id="PS52020">
    <property type="entry name" value="CRESS_DNA_REP"/>
    <property type="match status" value="1"/>
</dbReference>
<dbReference type="Gene3D" id="3.40.1310.20">
    <property type="match status" value="1"/>
</dbReference>
<comment type="similarity">
    <text evidence="4">Belongs to the nanoviruses/circoviruses replication-associated protein family.</text>
</comment>
<keyword evidence="19" id="KW-0511">Multifunctional enzyme</keyword>
<evidence type="ECO:0000256" key="5">
    <source>
        <dbReference type="ARBA" id="ARBA00014531"/>
    </source>
</evidence>
<feature type="domain" description="CRESS-DNA virus Rep endonuclease" evidence="23">
    <location>
        <begin position="4"/>
        <end position="112"/>
    </location>
</feature>
<evidence type="ECO:0000259" key="23">
    <source>
        <dbReference type="PROSITE" id="PS52020"/>
    </source>
</evidence>
<keyword evidence="11" id="KW-0479">Metal-binding</keyword>
<protein>
    <recommendedName>
        <fullName evidence="5">Replication-associated protein</fullName>
    </recommendedName>
    <alternativeName>
        <fullName evidence="20">ATP-dependent helicase Rep</fullName>
    </alternativeName>
    <alternativeName>
        <fullName evidence="21">RepP</fullName>
    </alternativeName>
</protein>
<keyword evidence="12" id="KW-0547">Nucleotide-binding</keyword>
<dbReference type="EMBL" id="MK059768">
    <property type="protein sequence ID" value="QCD25326.1"/>
    <property type="molecule type" value="Genomic_DNA"/>
</dbReference>
<keyword evidence="6" id="KW-1048">Host nucleus</keyword>
<dbReference type="GO" id="GO:0003677">
    <property type="term" value="F:DNA binding"/>
    <property type="evidence" value="ECO:0007669"/>
    <property type="project" value="UniProtKB-KW"/>
</dbReference>
<evidence type="ECO:0000256" key="13">
    <source>
        <dbReference type="ARBA" id="ARBA00022759"/>
    </source>
</evidence>
<dbReference type="SUPFAM" id="SSF52540">
    <property type="entry name" value="P-loop containing nucleoside triphosphate hydrolases"/>
    <property type="match status" value="1"/>
</dbReference>
<evidence type="ECO:0000256" key="3">
    <source>
        <dbReference type="ARBA" id="ARBA00004147"/>
    </source>
</evidence>
<proteinExistence type="inferred from homology"/>
<keyword evidence="10" id="KW-0540">Nuclease</keyword>
<keyword evidence="14" id="KW-0378">Hydrolase</keyword>
<dbReference type="GO" id="GO:0003723">
    <property type="term" value="F:RNA binding"/>
    <property type="evidence" value="ECO:0007669"/>
    <property type="project" value="InterPro"/>
</dbReference>
<dbReference type="InterPro" id="IPR000605">
    <property type="entry name" value="Helicase_SF3_ssDNA/RNA_vir"/>
</dbReference>
<evidence type="ECO:0000256" key="18">
    <source>
        <dbReference type="ARBA" id="ARBA00023125"/>
    </source>
</evidence>
<evidence type="ECO:0000256" key="9">
    <source>
        <dbReference type="ARBA" id="ARBA00022705"/>
    </source>
</evidence>
<keyword evidence="18" id="KW-0238">DNA-binding</keyword>
<dbReference type="GO" id="GO:0046872">
    <property type="term" value="F:metal ion binding"/>
    <property type="evidence" value="ECO:0007669"/>
    <property type="project" value="UniProtKB-KW"/>
</dbReference>
<dbReference type="Gene3D" id="3.40.50.300">
    <property type="entry name" value="P-loop containing nucleotide triphosphate hydrolases"/>
    <property type="match status" value="1"/>
</dbReference>
<dbReference type="GO" id="GO:0016779">
    <property type="term" value="F:nucleotidyltransferase activity"/>
    <property type="evidence" value="ECO:0007669"/>
    <property type="project" value="UniProtKB-KW"/>
</dbReference>
<dbReference type="GO" id="GO:0042025">
    <property type="term" value="C:host cell nucleus"/>
    <property type="evidence" value="ECO:0007669"/>
    <property type="project" value="UniProtKB-SubCell"/>
</dbReference>
<dbReference type="GO" id="GO:0003724">
    <property type="term" value="F:RNA helicase activity"/>
    <property type="evidence" value="ECO:0007669"/>
    <property type="project" value="InterPro"/>
</dbReference>
<reference evidence="24" key="1">
    <citation type="submission" date="2018-10" db="EMBL/GenBank/DDBJ databases">
        <title>Redondoviridae: A new family of small, circular ssDNA viruses found predominantly in human oral and respiratory samples.</title>
        <authorList>
            <person name="Taylor L.J."/>
            <person name="Abbas A.A."/>
            <person name="Collman R.G."/>
            <person name="Bushman F.D."/>
        </authorList>
    </citation>
    <scope>NUCLEOTIDE SEQUENCE [LARGE SCALE GENOMIC DNA]</scope>
</reference>
<dbReference type="Proteomes" id="UP000593996">
    <property type="component" value="Segment"/>
</dbReference>
<dbReference type="GO" id="GO:0005524">
    <property type="term" value="F:ATP binding"/>
    <property type="evidence" value="ECO:0007669"/>
    <property type="project" value="UniProtKB-KW"/>
</dbReference>
<dbReference type="GO" id="GO:0016787">
    <property type="term" value="F:hydrolase activity"/>
    <property type="evidence" value="ECO:0007669"/>
    <property type="project" value="UniProtKB-KW"/>
</dbReference>
<evidence type="ECO:0000256" key="4">
    <source>
        <dbReference type="ARBA" id="ARBA00008545"/>
    </source>
</evidence>
<keyword evidence="16" id="KW-0067">ATP-binding</keyword>
<name>A0A4D6K613_9VIRU</name>
<evidence type="ECO:0000256" key="15">
    <source>
        <dbReference type="ARBA" id="ARBA00022806"/>
    </source>
</evidence>
<comment type="cofactor">
    <cofactor evidence="2">
        <name>Mg(2+)</name>
        <dbReference type="ChEBI" id="CHEBI:18420"/>
    </cofactor>
</comment>
<keyword evidence="15" id="KW-0347">Helicase</keyword>
<comment type="catalytic activity">
    <reaction evidence="22">
        <text>ATP + H2O = ADP + phosphate + H(+)</text>
        <dbReference type="Rhea" id="RHEA:13065"/>
        <dbReference type="ChEBI" id="CHEBI:15377"/>
        <dbReference type="ChEBI" id="CHEBI:15378"/>
        <dbReference type="ChEBI" id="CHEBI:30616"/>
        <dbReference type="ChEBI" id="CHEBI:43474"/>
        <dbReference type="ChEBI" id="CHEBI:456216"/>
    </reaction>
</comment>
<dbReference type="GO" id="GO:0004519">
    <property type="term" value="F:endonuclease activity"/>
    <property type="evidence" value="ECO:0007669"/>
    <property type="project" value="UniProtKB-KW"/>
</dbReference>
<evidence type="ECO:0000256" key="16">
    <source>
        <dbReference type="ARBA" id="ARBA00022840"/>
    </source>
</evidence>
<evidence type="ECO:0000256" key="10">
    <source>
        <dbReference type="ARBA" id="ARBA00022722"/>
    </source>
</evidence>
<dbReference type="SUPFAM" id="SSF55464">
    <property type="entry name" value="Origin of replication-binding domain, RBD-like"/>
    <property type="match status" value="1"/>
</dbReference>
<evidence type="ECO:0000256" key="22">
    <source>
        <dbReference type="ARBA" id="ARBA00049360"/>
    </source>
</evidence>
<evidence type="ECO:0000256" key="12">
    <source>
        <dbReference type="ARBA" id="ARBA00022741"/>
    </source>
</evidence>
<evidence type="ECO:0000313" key="24">
    <source>
        <dbReference type="EMBL" id="QCD25326.1"/>
    </source>
</evidence>